<dbReference type="InterPro" id="IPR001387">
    <property type="entry name" value="Cro/C1-type_HTH"/>
</dbReference>
<dbReference type="EMBL" id="PISE01000035">
    <property type="protein sequence ID" value="PKG22725.1"/>
    <property type="molecule type" value="Genomic_DNA"/>
</dbReference>
<reference evidence="2 3" key="1">
    <citation type="journal article" date="2003" name="Int. J. Syst. Evol. Microbiol.">
        <title>Bacillus nealsonii sp. nov., isolated from a spacecraft-assembly facility, whose spores are gamma-radiation resistant.</title>
        <authorList>
            <person name="Venkateswaran K."/>
            <person name="Kempf M."/>
            <person name="Chen F."/>
            <person name="Satomi M."/>
            <person name="Nicholson W."/>
            <person name="Kern R."/>
        </authorList>
    </citation>
    <scope>NUCLEOTIDE SEQUENCE [LARGE SCALE GENOMIC DNA]</scope>
    <source>
        <strain evidence="2 3">FO-92</strain>
    </source>
</reference>
<dbReference type="Pfam" id="PF01381">
    <property type="entry name" value="HTH_3"/>
    <property type="match status" value="1"/>
</dbReference>
<feature type="domain" description="HTH cro/C1-type" evidence="1">
    <location>
        <begin position="15"/>
        <end position="71"/>
    </location>
</feature>
<dbReference type="OrthoDB" id="2168837at2"/>
<sequence>MDEKNLQKKKIGSRIKLIRNELGLTMKEFGQKFDPPASDSIVSRWERGISTPNNERLKKIAELGNISMLYLTTGKKVLSDLSDDEKKAAFKTMKESFEKAKNDQEEYIKLEFEHILNSDLDLVETTYLTNVLNFLKYSDKDDVMILASIIRMLNSSIEVKTDNSITKEELKDFINGELKDIEKFIKKRFSLIE</sequence>
<evidence type="ECO:0000313" key="3">
    <source>
        <dbReference type="Proteomes" id="UP000233375"/>
    </source>
</evidence>
<dbReference type="InterPro" id="IPR010982">
    <property type="entry name" value="Lambda_DNA-bd_dom_sf"/>
</dbReference>
<evidence type="ECO:0000313" key="2">
    <source>
        <dbReference type="EMBL" id="PKG22725.1"/>
    </source>
</evidence>
<organism evidence="2 3">
    <name type="scientific">Niallia nealsonii</name>
    <dbReference type="NCBI Taxonomy" id="115979"/>
    <lineage>
        <taxon>Bacteria</taxon>
        <taxon>Bacillati</taxon>
        <taxon>Bacillota</taxon>
        <taxon>Bacilli</taxon>
        <taxon>Bacillales</taxon>
        <taxon>Bacillaceae</taxon>
        <taxon>Niallia</taxon>
    </lineage>
</organism>
<dbReference type="SMART" id="SM00530">
    <property type="entry name" value="HTH_XRE"/>
    <property type="match status" value="1"/>
</dbReference>
<dbReference type="AlphaFoldDB" id="A0A2N0YZQ2"/>
<protein>
    <recommendedName>
        <fullName evidence="1">HTH cro/C1-type domain-containing protein</fullName>
    </recommendedName>
</protein>
<comment type="caution">
    <text evidence="2">The sequence shown here is derived from an EMBL/GenBank/DDBJ whole genome shotgun (WGS) entry which is preliminary data.</text>
</comment>
<dbReference type="SUPFAM" id="SSF47413">
    <property type="entry name" value="lambda repressor-like DNA-binding domains"/>
    <property type="match status" value="1"/>
</dbReference>
<dbReference type="PROSITE" id="PS50943">
    <property type="entry name" value="HTH_CROC1"/>
    <property type="match status" value="1"/>
</dbReference>
<dbReference type="RefSeq" id="WP_101178112.1">
    <property type="nucleotide sequence ID" value="NZ_PISE01000035.1"/>
</dbReference>
<evidence type="ECO:0000259" key="1">
    <source>
        <dbReference type="PROSITE" id="PS50943"/>
    </source>
</evidence>
<keyword evidence="3" id="KW-1185">Reference proteome</keyword>
<gene>
    <name evidence="2" type="ORF">CWS01_15550</name>
</gene>
<name>A0A2N0YZQ2_9BACI</name>
<dbReference type="CDD" id="cd00093">
    <property type="entry name" value="HTH_XRE"/>
    <property type="match status" value="1"/>
</dbReference>
<dbReference type="Proteomes" id="UP000233375">
    <property type="component" value="Unassembled WGS sequence"/>
</dbReference>
<accession>A0A2N0YZQ2</accession>
<dbReference type="Gene3D" id="1.10.260.40">
    <property type="entry name" value="lambda repressor-like DNA-binding domains"/>
    <property type="match status" value="1"/>
</dbReference>
<proteinExistence type="predicted"/>
<dbReference type="GO" id="GO:0003677">
    <property type="term" value="F:DNA binding"/>
    <property type="evidence" value="ECO:0007669"/>
    <property type="project" value="InterPro"/>
</dbReference>